<evidence type="ECO:0000256" key="1">
    <source>
        <dbReference type="ARBA" id="ARBA00006460"/>
    </source>
</evidence>
<keyword evidence="6" id="KW-0804">Transcription</keyword>
<dbReference type="Pfam" id="PF04997">
    <property type="entry name" value="RNA_pol_Rpb1_1"/>
    <property type="match status" value="1"/>
</dbReference>
<dbReference type="GO" id="GO:0006351">
    <property type="term" value="P:DNA-templated transcription"/>
    <property type="evidence" value="ECO:0007669"/>
    <property type="project" value="InterPro"/>
</dbReference>
<evidence type="ECO:0000313" key="8">
    <source>
        <dbReference type="EMBL" id="GIY88595.1"/>
    </source>
</evidence>
<keyword evidence="5" id="KW-0548">Nucleotidyltransferase</keyword>
<accession>A0AAV4X352</accession>
<comment type="similarity">
    <text evidence="1">Belongs to the RNA polymerase beta' chain family.</text>
</comment>
<reference evidence="8 9" key="1">
    <citation type="submission" date="2021-06" db="EMBL/GenBank/DDBJ databases">
        <title>Caerostris extrusa draft genome.</title>
        <authorList>
            <person name="Kono N."/>
            <person name="Arakawa K."/>
        </authorList>
    </citation>
    <scope>NUCLEOTIDE SEQUENCE [LARGE SCALE GENOMIC DNA]</scope>
</reference>
<keyword evidence="9" id="KW-1185">Reference proteome</keyword>
<keyword evidence="4" id="KW-0808">Transferase</keyword>
<evidence type="ECO:0000256" key="5">
    <source>
        <dbReference type="ARBA" id="ARBA00022695"/>
    </source>
</evidence>
<dbReference type="InterPro" id="IPR044893">
    <property type="entry name" value="RNA_pol_Rpb1_clamp_domain"/>
</dbReference>
<organism evidence="8 9">
    <name type="scientific">Caerostris extrusa</name>
    <name type="common">Bark spider</name>
    <name type="synonym">Caerostris bankana</name>
    <dbReference type="NCBI Taxonomy" id="172846"/>
    <lineage>
        <taxon>Eukaryota</taxon>
        <taxon>Metazoa</taxon>
        <taxon>Ecdysozoa</taxon>
        <taxon>Arthropoda</taxon>
        <taxon>Chelicerata</taxon>
        <taxon>Arachnida</taxon>
        <taxon>Araneae</taxon>
        <taxon>Araneomorphae</taxon>
        <taxon>Entelegynae</taxon>
        <taxon>Araneoidea</taxon>
        <taxon>Araneidae</taxon>
        <taxon>Caerostris</taxon>
    </lineage>
</organism>
<evidence type="ECO:0000256" key="6">
    <source>
        <dbReference type="ARBA" id="ARBA00023163"/>
    </source>
</evidence>
<dbReference type="Proteomes" id="UP001054945">
    <property type="component" value="Unassembled WGS sequence"/>
</dbReference>
<evidence type="ECO:0000256" key="2">
    <source>
        <dbReference type="ARBA" id="ARBA00012418"/>
    </source>
</evidence>
<evidence type="ECO:0000256" key="3">
    <source>
        <dbReference type="ARBA" id="ARBA00022478"/>
    </source>
</evidence>
<dbReference type="EC" id="2.7.7.6" evidence="2"/>
<evidence type="ECO:0000259" key="7">
    <source>
        <dbReference type="Pfam" id="PF04997"/>
    </source>
</evidence>
<dbReference type="PANTHER" id="PTHR19376">
    <property type="entry name" value="DNA-DIRECTED RNA POLYMERASE"/>
    <property type="match status" value="1"/>
</dbReference>
<gene>
    <name evidence="8" type="primary">Polr1a</name>
    <name evidence="8" type="ORF">CEXT_663721</name>
</gene>
<feature type="domain" description="RNA polymerase Rpb1" evidence="7">
    <location>
        <begin position="7"/>
        <end position="275"/>
    </location>
</feature>
<evidence type="ECO:0000313" key="9">
    <source>
        <dbReference type="Proteomes" id="UP001054945"/>
    </source>
</evidence>
<dbReference type="InterPro" id="IPR045867">
    <property type="entry name" value="DNA-dir_RpoC_beta_prime"/>
</dbReference>
<dbReference type="AlphaFoldDB" id="A0AAV4X352"/>
<dbReference type="EMBL" id="BPLR01017077">
    <property type="protein sequence ID" value="GIY88595.1"/>
    <property type="molecule type" value="Genomic_DNA"/>
</dbReference>
<name>A0AAV4X352_CAEEX</name>
<dbReference type="Gene3D" id="4.10.860.120">
    <property type="entry name" value="RNA polymerase II, clamp domain"/>
    <property type="match status" value="1"/>
</dbReference>
<proteinExistence type="inferred from homology"/>
<protein>
    <recommendedName>
        <fullName evidence="2">DNA-directed RNA polymerase</fullName>
        <ecNumber evidence="2">2.7.7.6</ecNumber>
    </recommendedName>
</protein>
<keyword evidence="3 8" id="KW-0240">DNA-directed RNA polymerase</keyword>
<sequence>MEVASMNIKELSFGLFSTDEIKKLSVLEIDRVEIWDVLGNAFSGGLYDLRLGPNDQNDVCQTCGLGYIHCSGHSGHINLPVTVYNPFFFKELYKLLRGTCFKCYRILAPIVVLRLVSYQLQALDYGLVNTVQDLQEIATEEIRATSKEEAINKILNKLDKKFKDAVNEAQHCSQEMPHCESPKKKITRYNARLVFRDSAKSVASASSTSDFANKDLMPEDARKLLQWLWKNDNNFLSQFYRFLKSNNPNPVDVFFMDVILVPPSRFRKSNVFMDEKKSRPNNII</sequence>
<comment type="caution">
    <text evidence="8">The sequence shown here is derived from an EMBL/GenBank/DDBJ whole genome shotgun (WGS) entry which is preliminary data.</text>
</comment>
<dbReference type="GO" id="GO:0003677">
    <property type="term" value="F:DNA binding"/>
    <property type="evidence" value="ECO:0007669"/>
    <property type="project" value="InterPro"/>
</dbReference>
<dbReference type="SUPFAM" id="SSF64484">
    <property type="entry name" value="beta and beta-prime subunits of DNA dependent RNA-polymerase"/>
    <property type="match status" value="1"/>
</dbReference>
<evidence type="ECO:0000256" key="4">
    <source>
        <dbReference type="ARBA" id="ARBA00022679"/>
    </source>
</evidence>
<dbReference type="GO" id="GO:0003899">
    <property type="term" value="F:DNA-directed RNA polymerase activity"/>
    <property type="evidence" value="ECO:0007669"/>
    <property type="project" value="UniProtKB-EC"/>
</dbReference>
<dbReference type="PANTHER" id="PTHR19376:SF11">
    <property type="entry name" value="DNA-DIRECTED RNA POLYMERASE I SUBUNIT RPA1"/>
    <property type="match status" value="1"/>
</dbReference>
<dbReference type="InterPro" id="IPR007080">
    <property type="entry name" value="RNA_pol_Rpb1_1"/>
</dbReference>
<dbReference type="GO" id="GO:0005736">
    <property type="term" value="C:RNA polymerase I complex"/>
    <property type="evidence" value="ECO:0007669"/>
    <property type="project" value="TreeGrafter"/>
</dbReference>